<proteinExistence type="predicted"/>
<comment type="caution">
    <text evidence="1">The sequence shown here is derived from an EMBL/GenBank/DDBJ whole genome shotgun (WGS) entry which is preliminary data.</text>
</comment>
<organism evidence="1 2">
    <name type="scientific">Pelomonas dachongensis</name>
    <dbReference type="NCBI Taxonomy" id="3299029"/>
    <lineage>
        <taxon>Bacteria</taxon>
        <taxon>Pseudomonadati</taxon>
        <taxon>Pseudomonadota</taxon>
        <taxon>Betaproteobacteria</taxon>
        <taxon>Burkholderiales</taxon>
        <taxon>Sphaerotilaceae</taxon>
        <taxon>Roseateles</taxon>
    </lineage>
</organism>
<reference evidence="1 2" key="1">
    <citation type="submission" date="2024-09" db="EMBL/GenBank/DDBJ databases">
        <title>Novel species of the genus Pelomonas and Roseateles isolated from streams.</title>
        <authorList>
            <person name="Lu H."/>
        </authorList>
    </citation>
    <scope>NUCLEOTIDE SEQUENCE [LARGE SCALE GENOMIC DNA]</scope>
    <source>
        <strain evidence="1 2">DC23W</strain>
    </source>
</reference>
<dbReference type="Pfam" id="PF24751">
    <property type="entry name" value="DUF7696"/>
    <property type="match status" value="1"/>
</dbReference>
<keyword evidence="2" id="KW-1185">Reference proteome</keyword>
<evidence type="ECO:0000313" key="1">
    <source>
        <dbReference type="EMBL" id="MFG6413834.1"/>
    </source>
</evidence>
<protein>
    <submittedName>
        <fullName evidence="1">Uncharacterized protein</fullName>
    </submittedName>
</protein>
<name>A0ABW7EK68_9BURK</name>
<dbReference type="InterPro" id="IPR056113">
    <property type="entry name" value="DUF7696"/>
</dbReference>
<evidence type="ECO:0000313" key="2">
    <source>
        <dbReference type="Proteomes" id="UP001606300"/>
    </source>
</evidence>
<accession>A0ABW7EK68</accession>
<dbReference type="Proteomes" id="UP001606300">
    <property type="component" value="Unassembled WGS sequence"/>
</dbReference>
<sequence>MNSVSDKVDYVRKQGQTRDHHCHWPDCAEQVPPAKWGCARHWFKLPKPLRDRIWRTFDPGQEVKGTPSVAYLAAARDVQAWIKANAEPSAQMQLGDALAPAAPAVHAGVATLIDGRQVNSASDAWRHECEARYIAGLNAEARQGYLNFVRGRRGDAAGEQLAELVARIRGLQR</sequence>
<dbReference type="RefSeq" id="WP_394469909.1">
    <property type="nucleotide sequence ID" value="NZ_JBIGHY010000002.1"/>
</dbReference>
<dbReference type="EMBL" id="JBIGHY010000002">
    <property type="protein sequence ID" value="MFG6413834.1"/>
    <property type="molecule type" value="Genomic_DNA"/>
</dbReference>
<gene>
    <name evidence="1" type="ORF">ACG02S_07960</name>
</gene>